<keyword evidence="3" id="KW-1185">Reference proteome</keyword>
<dbReference type="Proteomes" id="UP000322699">
    <property type="component" value="Unassembled WGS sequence"/>
</dbReference>
<proteinExistence type="predicted"/>
<organism evidence="2 3">
    <name type="scientific">Rubripirellula obstinata</name>
    <dbReference type="NCBI Taxonomy" id="406547"/>
    <lineage>
        <taxon>Bacteria</taxon>
        <taxon>Pseudomonadati</taxon>
        <taxon>Planctomycetota</taxon>
        <taxon>Planctomycetia</taxon>
        <taxon>Pirellulales</taxon>
        <taxon>Pirellulaceae</taxon>
        <taxon>Rubripirellula</taxon>
    </lineage>
</organism>
<dbReference type="AlphaFoldDB" id="A0A5B1CN76"/>
<evidence type="ECO:0000313" key="3">
    <source>
        <dbReference type="Proteomes" id="UP000322699"/>
    </source>
</evidence>
<dbReference type="Pfam" id="PF03334">
    <property type="entry name" value="PhaG_MnhG_YufB"/>
    <property type="match status" value="1"/>
</dbReference>
<keyword evidence="1" id="KW-1133">Transmembrane helix</keyword>
<keyword evidence="1" id="KW-0472">Membrane</keyword>
<sequence length="116" mass="12847">MNAWDIVSVILISIGCFFFLGGGIGMLRFPDVFSRLHASTKADNLGLGFVIFGVLLQFDSMLAGTKLILVWLLVLMSSSTTCHLIAKTALRQGIEPWKRTVPESQKMSETQVRNDE</sequence>
<dbReference type="InterPro" id="IPR005133">
    <property type="entry name" value="PhaG_MnhG_YufB"/>
</dbReference>
<dbReference type="NCBIfam" id="TIGR01300">
    <property type="entry name" value="CPA3_mnhG_phaG"/>
    <property type="match status" value="1"/>
</dbReference>
<dbReference type="OrthoDB" id="9806575at2"/>
<accession>A0A5B1CN76</accession>
<feature type="transmembrane region" description="Helical" evidence="1">
    <location>
        <begin position="6"/>
        <end position="30"/>
    </location>
</feature>
<evidence type="ECO:0000313" key="2">
    <source>
        <dbReference type="EMBL" id="KAA1262006.1"/>
    </source>
</evidence>
<dbReference type="RefSeq" id="WP_068261107.1">
    <property type="nucleotide sequence ID" value="NZ_LWSK01000022.1"/>
</dbReference>
<evidence type="ECO:0000256" key="1">
    <source>
        <dbReference type="SAM" id="Phobius"/>
    </source>
</evidence>
<dbReference type="EMBL" id="VRLW01000001">
    <property type="protein sequence ID" value="KAA1262006.1"/>
    <property type="molecule type" value="Genomic_DNA"/>
</dbReference>
<comment type="caution">
    <text evidence="2">The sequence shown here is derived from an EMBL/GenBank/DDBJ whole genome shotgun (WGS) entry which is preliminary data.</text>
</comment>
<dbReference type="PANTHER" id="PTHR34703:SF1">
    <property type="entry name" value="ANTIPORTER SUBUNIT MNHG2-RELATED"/>
    <property type="match status" value="1"/>
</dbReference>
<gene>
    <name evidence="2" type="primary">mrpG</name>
    <name evidence="2" type="ORF">LF1_45670</name>
</gene>
<keyword evidence="1" id="KW-0812">Transmembrane</keyword>
<feature type="transmembrane region" description="Helical" evidence="1">
    <location>
        <begin position="42"/>
        <end position="62"/>
    </location>
</feature>
<dbReference type="GO" id="GO:0015385">
    <property type="term" value="F:sodium:proton antiporter activity"/>
    <property type="evidence" value="ECO:0007669"/>
    <property type="project" value="TreeGrafter"/>
</dbReference>
<protein>
    <submittedName>
        <fullName evidence="2">Na(+)/H(+) antiporter subunit G</fullName>
    </submittedName>
</protein>
<dbReference type="PANTHER" id="PTHR34703">
    <property type="entry name" value="ANTIPORTER SUBUNIT MNHG2-RELATED"/>
    <property type="match status" value="1"/>
</dbReference>
<reference evidence="2 3" key="1">
    <citation type="submission" date="2019-08" db="EMBL/GenBank/DDBJ databases">
        <title>Deep-cultivation of Planctomycetes and their phenomic and genomic characterization uncovers novel biology.</title>
        <authorList>
            <person name="Wiegand S."/>
            <person name="Jogler M."/>
            <person name="Boedeker C."/>
            <person name="Pinto D."/>
            <person name="Vollmers J."/>
            <person name="Rivas-Marin E."/>
            <person name="Kohn T."/>
            <person name="Peeters S.H."/>
            <person name="Heuer A."/>
            <person name="Rast P."/>
            <person name="Oberbeckmann S."/>
            <person name="Bunk B."/>
            <person name="Jeske O."/>
            <person name="Meyerdierks A."/>
            <person name="Storesund J.E."/>
            <person name="Kallscheuer N."/>
            <person name="Luecker S."/>
            <person name="Lage O.M."/>
            <person name="Pohl T."/>
            <person name="Merkel B.J."/>
            <person name="Hornburger P."/>
            <person name="Mueller R.-W."/>
            <person name="Bruemmer F."/>
            <person name="Labrenz M."/>
            <person name="Spormann A.M."/>
            <person name="Op Den Camp H."/>
            <person name="Overmann J."/>
            <person name="Amann R."/>
            <person name="Jetten M.S.M."/>
            <person name="Mascher T."/>
            <person name="Medema M.H."/>
            <person name="Devos D.P."/>
            <person name="Kaster A.-K."/>
            <person name="Ovreas L."/>
            <person name="Rohde M."/>
            <person name="Galperin M.Y."/>
            <person name="Jogler C."/>
        </authorList>
    </citation>
    <scope>NUCLEOTIDE SEQUENCE [LARGE SCALE GENOMIC DNA]</scope>
    <source>
        <strain evidence="2 3">LF1</strain>
    </source>
</reference>
<name>A0A5B1CN76_9BACT</name>